<dbReference type="EMBL" id="CAFABA010000029">
    <property type="protein sequence ID" value="CAB4824918.1"/>
    <property type="molecule type" value="Genomic_DNA"/>
</dbReference>
<name>A0A6J6TQG3_9ZZZZ</name>
<dbReference type="InterPro" id="IPR027417">
    <property type="entry name" value="P-loop_NTPase"/>
</dbReference>
<reference evidence="5" key="1">
    <citation type="submission" date="2020-05" db="EMBL/GenBank/DDBJ databases">
        <authorList>
            <person name="Chiriac C."/>
            <person name="Salcher M."/>
            <person name="Ghai R."/>
            <person name="Kavagutti S V."/>
        </authorList>
    </citation>
    <scope>NUCLEOTIDE SEQUENCE</scope>
</reference>
<dbReference type="EMBL" id="CAEZYR010000062">
    <property type="protein sequence ID" value="CAB4749752.1"/>
    <property type="molecule type" value="Genomic_DNA"/>
</dbReference>
<dbReference type="InterPro" id="IPR041628">
    <property type="entry name" value="ChlI/MoxR_AAA_lid"/>
</dbReference>
<keyword evidence="2" id="KW-0067">ATP-binding</keyword>
<dbReference type="PIRSF" id="PIRSF002849">
    <property type="entry name" value="AAA_ATPase_chaperone_MoxR_prd"/>
    <property type="match status" value="1"/>
</dbReference>
<dbReference type="Pfam" id="PF07726">
    <property type="entry name" value="AAA_3"/>
    <property type="match status" value="1"/>
</dbReference>
<evidence type="ECO:0000256" key="2">
    <source>
        <dbReference type="ARBA" id="ARBA00022840"/>
    </source>
</evidence>
<accession>A0A6J6TQG3</accession>
<evidence type="ECO:0000259" key="4">
    <source>
        <dbReference type="Pfam" id="PF17863"/>
    </source>
</evidence>
<dbReference type="GO" id="GO:0016887">
    <property type="term" value="F:ATP hydrolysis activity"/>
    <property type="evidence" value="ECO:0007669"/>
    <property type="project" value="InterPro"/>
</dbReference>
<evidence type="ECO:0000313" key="5">
    <source>
        <dbReference type="EMBL" id="CAB4749752.1"/>
    </source>
</evidence>
<dbReference type="EMBL" id="CAFBMH010000166">
    <property type="protein sequence ID" value="CAB4934488.1"/>
    <property type="molecule type" value="Genomic_DNA"/>
</dbReference>
<dbReference type="AlphaFoldDB" id="A0A6J6TQG3"/>
<evidence type="ECO:0000313" key="6">
    <source>
        <dbReference type="EMBL" id="CAB4824918.1"/>
    </source>
</evidence>
<feature type="domain" description="ChlI/MoxR AAA lid" evidence="4">
    <location>
        <begin position="238"/>
        <end position="310"/>
    </location>
</feature>
<dbReference type="SUPFAM" id="SSF52540">
    <property type="entry name" value="P-loop containing nucleoside triphosphate hydrolases"/>
    <property type="match status" value="1"/>
</dbReference>
<organism evidence="5">
    <name type="scientific">freshwater metagenome</name>
    <dbReference type="NCBI Taxonomy" id="449393"/>
    <lineage>
        <taxon>unclassified sequences</taxon>
        <taxon>metagenomes</taxon>
        <taxon>ecological metagenomes</taxon>
    </lineage>
</organism>
<sequence>MTTQAPVNQAETFADVFNAICDNIEITIRGKRDVIHLAVLSLIAEGHILLEDAPGVGKTSIGKALAASINATFGRVQFTPDLLPADVVGMTVWNRASGTFDFRPGPVFSNIVLADEINRASPKTQSALLEAMGERQVTVDGITHNLASPFMVIATQNPIEHEGTYPLPESQLDRFLMKISVGYPSRTAELEILDRHSDHAPELSPVVSATTINSLSRAARAIHVAPLLRGYIVDIAEATRRHHAIAFGMSPRAVLALQNASRVQAASVLRSYVTPDDIKALARNVIPHRLMVAPEAQIQGITALQIVDQILDAIPVPTGLGA</sequence>
<gene>
    <name evidence="5" type="ORF">UFOPK2754_01734</name>
    <name evidence="6" type="ORF">UFOPK3139_00950</name>
    <name evidence="7" type="ORF">UFOPK3543_02868</name>
    <name evidence="8" type="ORF">UFOPK3967_00332</name>
</gene>
<keyword evidence="1" id="KW-0547">Nucleotide-binding</keyword>
<proteinExistence type="predicted"/>
<dbReference type="FunFam" id="3.40.50.300:FF:000640">
    <property type="entry name" value="MoxR family ATPase"/>
    <property type="match status" value="1"/>
</dbReference>
<dbReference type="InterPro" id="IPR050764">
    <property type="entry name" value="CbbQ/NirQ/NorQ/GpvN"/>
</dbReference>
<dbReference type="GO" id="GO:0005524">
    <property type="term" value="F:ATP binding"/>
    <property type="evidence" value="ECO:0007669"/>
    <property type="project" value="UniProtKB-KW"/>
</dbReference>
<dbReference type="Gene3D" id="3.40.50.300">
    <property type="entry name" value="P-loop containing nucleotide triphosphate hydrolases"/>
    <property type="match status" value="1"/>
</dbReference>
<dbReference type="CDD" id="cd00009">
    <property type="entry name" value="AAA"/>
    <property type="match status" value="1"/>
</dbReference>
<dbReference type="Gene3D" id="1.10.8.80">
    <property type="entry name" value="Magnesium chelatase subunit I, C-Terminal domain"/>
    <property type="match status" value="1"/>
</dbReference>
<protein>
    <submittedName>
        <fullName evidence="5">Unannotated protein</fullName>
    </submittedName>
</protein>
<dbReference type="InterPro" id="IPR011703">
    <property type="entry name" value="ATPase_AAA-3"/>
</dbReference>
<evidence type="ECO:0000313" key="7">
    <source>
        <dbReference type="EMBL" id="CAB4934488.1"/>
    </source>
</evidence>
<evidence type="ECO:0000256" key="1">
    <source>
        <dbReference type="ARBA" id="ARBA00022741"/>
    </source>
</evidence>
<dbReference type="PANTHER" id="PTHR42759">
    <property type="entry name" value="MOXR FAMILY PROTEIN"/>
    <property type="match status" value="1"/>
</dbReference>
<dbReference type="EMBL" id="CAFBOS010000012">
    <property type="protein sequence ID" value="CAB4980564.1"/>
    <property type="molecule type" value="Genomic_DNA"/>
</dbReference>
<dbReference type="Pfam" id="PF17863">
    <property type="entry name" value="AAA_lid_2"/>
    <property type="match status" value="1"/>
</dbReference>
<evidence type="ECO:0000313" key="8">
    <source>
        <dbReference type="EMBL" id="CAB4980564.1"/>
    </source>
</evidence>
<dbReference type="PANTHER" id="PTHR42759:SF5">
    <property type="entry name" value="METHANOL DEHYDROGENASE REGULATOR"/>
    <property type="match status" value="1"/>
</dbReference>
<feature type="domain" description="ATPase AAA-3" evidence="3">
    <location>
        <begin position="47"/>
        <end position="177"/>
    </location>
</feature>
<evidence type="ECO:0000259" key="3">
    <source>
        <dbReference type="Pfam" id="PF07726"/>
    </source>
</evidence>